<keyword evidence="8" id="KW-0411">Iron-sulfur</keyword>
<evidence type="ECO:0000256" key="7">
    <source>
        <dbReference type="ARBA" id="ARBA00023004"/>
    </source>
</evidence>
<keyword evidence="10" id="KW-0732">Signal</keyword>
<dbReference type="GO" id="GO:0031071">
    <property type="term" value="F:cysteine desulfurase activity"/>
    <property type="evidence" value="ECO:0007669"/>
    <property type="project" value="UniProtKB-EC"/>
</dbReference>
<evidence type="ECO:0000256" key="6">
    <source>
        <dbReference type="ARBA" id="ARBA00022898"/>
    </source>
</evidence>
<feature type="signal peptide" evidence="10">
    <location>
        <begin position="1"/>
        <end position="32"/>
    </location>
</feature>
<dbReference type="Gene3D" id="3.90.1150.10">
    <property type="entry name" value="Aspartate Aminotransferase, domain 1"/>
    <property type="match status" value="1"/>
</dbReference>
<keyword evidence="5" id="KW-0479">Metal-binding</keyword>
<keyword evidence="12" id="KW-0032">Aminotransferase</keyword>
<dbReference type="EC" id="2.8.1.7" evidence="3"/>
<evidence type="ECO:0000256" key="5">
    <source>
        <dbReference type="ARBA" id="ARBA00022723"/>
    </source>
</evidence>
<dbReference type="VEuPathDB" id="TriTrypDB:ADEAN_000422200"/>
<dbReference type="GO" id="GO:0051536">
    <property type="term" value="F:iron-sulfur cluster binding"/>
    <property type="evidence" value="ECO:0007669"/>
    <property type="project" value="UniProtKB-KW"/>
</dbReference>
<keyword evidence="6" id="KW-0663">Pyridoxal phosphate</keyword>
<dbReference type="PANTHER" id="PTHR11601:SF34">
    <property type="entry name" value="CYSTEINE DESULFURASE"/>
    <property type="match status" value="1"/>
</dbReference>
<dbReference type="OrthoDB" id="10250117at2759"/>
<accession>S9VYK4</accession>
<proteinExistence type="inferred from homology"/>
<evidence type="ECO:0000313" key="13">
    <source>
        <dbReference type="Proteomes" id="UP000515908"/>
    </source>
</evidence>
<dbReference type="GO" id="GO:0008483">
    <property type="term" value="F:transaminase activity"/>
    <property type="evidence" value="ECO:0007669"/>
    <property type="project" value="UniProtKB-KW"/>
</dbReference>
<evidence type="ECO:0000313" key="12">
    <source>
        <dbReference type="EMBL" id="CAD2216749.1"/>
    </source>
</evidence>
<dbReference type="EMBL" id="LR877151">
    <property type="protein sequence ID" value="CAD2216749.1"/>
    <property type="molecule type" value="Genomic_DNA"/>
</dbReference>
<reference evidence="12 13" key="1">
    <citation type="submission" date="2020-08" db="EMBL/GenBank/DDBJ databases">
        <authorList>
            <person name="Newling K."/>
            <person name="Davey J."/>
            <person name="Forrester S."/>
        </authorList>
    </citation>
    <scope>NUCLEOTIDE SEQUENCE [LARGE SCALE GENOMIC DNA]</scope>
    <source>
        <strain evidence="13">Crithidia deanei Carvalho (ATCC PRA-265)</strain>
    </source>
</reference>
<name>S9VYK4_9TRYP</name>
<gene>
    <name evidence="12" type="ORF">ADEAN_000422200</name>
</gene>
<organism evidence="12 13">
    <name type="scientific">Angomonas deanei</name>
    <dbReference type="NCBI Taxonomy" id="59799"/>
    <lineage>
        <taxon>Eukaryota</taxon>
        <taxon>Discoba</taxon>
        <taxon>Euglenozoa</taxon>
        <taxon>Kinetoplastea</taxon>
        <taxon>Metakinetoplastina</taxon>
        <taxon>Trypanosomatida</taxon>
        <taxon>Trypanosomatidae</taxon>
        <taxon>Strigomonadinae</taxon>
        <taxon>Angomonas</taxon>
    </lineage>
</organism>
<dbReference type="Proteomes" id="UP000515908">
    <property type="component" value="Chromosome 07"/>
</dbReference>
<dbReference type="InterPro" id="IPR015421">
    <property type="entry name" value="PyrdxlP-dep_Trfase_major"/>
</dbReference>
<evidence type="ECO:0000256" key="9">
    <source>
        <dbReference type="RuleBase" id="RU004504"/>
    </source>
</evidence>
<comment type="cofactor">
    <cofactor evidence="1 9">
        <name>pyridoxal 5'-phosphate</name>
        <dbReference type="ChEBI" id="CHEBI:597326"/>
    </cofactor>
</comment>
<evidence type="ECO:0000256" key="4">
    <source>
        <dbReference type="ARBA" id="ARBA00022679"/>
    </source>
</evidence>
<evidence type="ECO:0000256" key="2">
    <source>
        <dbReference type="ARBA" id="ARBA00006490"/>
    </source>
</evidence>
<dbReference type="InterPro" id="IPR015424">
    <property type="entry name" value="PyrdxlP-dep_Trfase"/>
</dbReference>
<dbReference type="Gene3D" id="3.40.640.10">
    <property type="entry name" value="Type I PLP-dependent aspartate aminotransferase-like (Major domain)"/>
    <property type="match status" value="1"/>
</dbReference>
<dbReference type="Pfam" id="PF00266">
    <property type="entry name" value="Aminotran_5"/>
    <property type="match status" value="1"/>
</dbReference>
<dbReference type="InterPro" id="IPR016454">
    <property type="entry name" value="Cysteine_dSase"/>
</dbReference>
<dbReference type="GO" id="GO:0046872">
    <property type="term" value="F:metal ion binding"/>
    <property type="evidence" value="ECO:0007669"/>
    <property type="project" value="UniProtKB-KW"/>
</dbReference>
<evidence type="ECO:0000256" key="1">
    <source>
        <dbReference type="ARBA" id="ARBA00001933"/>
    </source>
</evidence>
<evidence type="ECO:0000259" key="11">
    <source>
        <dbReference type="Pfam" id="PF00266"/>
    </source>
</evidence>
<protein>
    <recommendedName>
        <fullName evidence="3">cysteine desulfurase</fullName>
        <ecNumber evidence="3">2.8.1.7</ecNumber>
    </recommendedName>
</protein>
<evidence type="ECO:0000256" key="8">
    <source>
        <dbReference type="ARBA" id="ARBA00023014"/>
    </source>
</evidence>
<dbReference type="SUPFAM" id="SSF53383">
    <property type="entry name" value="PLP-dependent transferases"/>
    <property type="match status" value="1"/>
</dbReference>
<dbReference type="InterPro" id="IPR000192">
    <property type="entry name" value="Aminotrans_V_dom"/>
</dbReference>
<dbReference type="Gene3D" id="1.10.260.50">
    <property type="match status" value="1"/>
</dbReference>
<evidence type="ECO:0000256" key="3">
    <source>
        <dbReference type="ARBA" id="ARBA00012239"/>
    </source>
</evidence>
<keyword evidence="13" id="KW-1185">Reference proteome</keyword>
<dbReference type="PIRSF" id="PIRSF005572">
    <property type="entry name" value="NifS"/>
    <property type="match status" value="1"/>
</dbReference>
<dbReference type="AlphaFoldDB" id="S9VYK4"/>
<feature type="domain" description="Aminotransferase class V" evidence="11">
    <location>
        <begin position="61"/>
        <end position="455"/>
    </location>
</feature>
<evidence type="ECO:0000256" key="10">
    <source>
        <dbReference type="SAM" id="SignalP"/>
    </source>
</evidence>
<sequence length="470" mass="50729">MISHYCCRIRLGFAISIARLSLFLPFSPVALLSTSIMCNVEGPPLKKRKPQPLTDVDPLPIYLDYNATTPLCAEAWSAMSKVHDVWGNPSSTHPYGLSAKYHLDVARQLVTDALKAASPDCIIFTSGGTESNNLAIVGGAKGVREAHPERKYIISTNVEHPAVAEVLKHMTEGKFEFLLLPVSSVTGMVEPKSFQSFLENAVPGGPQNVALVTIMFANNELGSVNPIKELVRITKEVCGKACLFHTDAAQALGKVPVNVEELQVDLLSVCGHKFYAPKGSGALYIKKGVKVHNVTYGAGHEKGIRPGTENVLVSTGMATALYFAVESIDRFTTNMRNTRDELFKVLKEELAKVNMDFVVNGDIAVALPNTLNCAVFKMIPNHVTGDDVTYISAQRLLMAVGDKVCMSAGSACHSTTDGEIEVSAPLKAVNVDLTRAIGTLRISTGRETTMADVRRAARVVARTAAQQFAE</sequence>
<dbReference type="InterPro" id="IPR015422">
    <property type="entry name" value="PyrdxlP-dep_Trfase_small"/>
</dbReference>
<feature type="chain" id="PRO_5007727356" description="cysteine desulfurase" evidence="10">
    <location>
        <begin position="33"/>
        <end position="470"/>
    </location>
</feature>
<dbReference type="InterPro" id="IPR020578">
    <property type="entry name" value="Aminotrans_V_PyrdxlP_BS"/>
</dbReference>
<dbReference type="PANTHER" id="PTHR11601">
    <property type="entry name" value="CYSTEINE DESULFURYLASE FAMILY MEMBER"/>
    <property type="match status" value="1"/>
</dbReference>
<keyword evidence="7" id="KW-0408">Iron</keyword>
<comment type="similarity">
    <text evidence="2">Belongs to the class-V pyridoxal-phosphate-dependent aminotransferase family. NifS/IscS subfamily.</text>
</comment>
<dbReference type="PROSITE" id="PS00595">
    <property type="entry name" value="AA_TRANSFER_CLASS_5"/>
    <property type="match status" value="1"/>
</dbReference>
<keyword evidence="4 12" id="KW-0808">Transferase</keyword>